<name>A0AAD4M2F2_9AGAM</name>
<dbReference type="EMBL" id="WTXG01000033">
    <property type="protein sequence ID" value="KAI0297842.1"/>
    <property type="molecule type" value="Genomic_DNA"/>
</dbReference>
<dbReference type="Proteomes" id="UP001203297">
    <property type="component" value="Unassembled WGS sequence"/>
</dbReference>
<gene>
    <name evidence="1" type="ORF">B0F90DRAFT_1736955</name>
</gene>
<proteinExistence type="predicted"/>
<organism evidence="1 2">
    <name type="scientific">Multifurca ochricompacta</name>
    <dbReference type="NCBI Taxonomy" id="376703"/>
    <lineage>
        <taxon>Eukaryota</taxon>
        <taxon>Fungi</taxon>
        <taxon>Dikarya</taxon>
        <taxon>Basidiomycota</taxon>
        <taxon>Agaricomycotina</taxon>
        <taxon>Agaricomycetes</taxon>
        <taxon>Russulales</taxon>
        <taxon>Russulaceae</taxon>
        <taxon>Multifurca</taxon>
    </lineage>
</organism>
<evidence type="ECO:0000313" key="1">
    <source>
        <dbReference type="EMBL" id="KAI0297842.1"/>
    </source>
</evidence>
<accession>A0AAD4M2F2</accession>
<dbReference type="AlphaFoldDB" id="A0AAD4M2F2"/>
<comment type="caution">
    <text evidence="1">The sequence shown here is derived from an EMBL/GenBank/DDBJ whole genome shotgun (WGS) entry which is preliminary data.</text>
</comment>
<reference evidence="1" key="1">
    <citation type="journal article" date="2022" name="New Phytol.">
        <title>Evolutionary transition to the ectomycorrhizal habit in the genomes of a hyperdiverse lineage of mushroom-forming fungi.</title>
        <authorList>
            <person name="Looney B."/>
            <person name="Miyauchi S."/>
            <person name="Morin E."/>
            <person name="Drula E."/>
            <person name="Courty P.E."/>
            <person name="Kohler A."/>
            <person name="Kuo A."/>
            <person name="LaButti K."/>
            <person name="Pangilinan J."/>
            <person name="Lipzen A."/>
            <person name="Riley R."/>
            <person name="Andreopoulos W."/>
            <person name="He G."/>
            <person name="Johnson J."/>
            <person name="Nolan M."/>
            <person name="Tritt A."/>
            <person name="Barry K.W."/>
            <person name="Grigoriev I.V."/>
            <person name="Nagy L.G."/>
            <person name="Hibbett D."/>
            <person name="Henrissat B."/>
            <person name="Matheny P.B."/>
            <person name="Labbe J."/>
            <person name="Martin F.M."/>
        </authorList>
    </citation>
    <scope>NUCLEOTIDE SEQUENCE</scope>
    <source>
        <strain evidence="1">BPL690</strain>
    </source>
</reference>
<keyword evidence="2" id="KW-1185">Reference proteome</keyword>
<sequence>MSNTIPQSTPPQVIPVTRRNIWNAIKDFMYQGFAGKRVQRADSHMDSSRGLLHQYWAIMDPDDQTPILGHYRLARELRSRAENIKLSSWTRIMSARDYQLVAKQTFTIIKEASERAIDDGLVSRMANDTGLARFTTDHPIFDLQRVSSIVSDWSDSTLEAIQVDEYQSAITGESAFVLNVSGRGVPTQQILATSSPVLDDLPTTDTNGGAASETGSIISSVCQTDIIGPISEEYCP</sequence>
<evidence type="ECO:0000313" key="2">
    <source>
        <dbReference type="Proteomes" id="UP001203297"/>
    </source>
</evidence>
<protein>
    <submittedName>
        <fullName evidence="1">Uncharacterized protein</fullName>
    </submittedName>
</protein>